<keyword evidence="5" id="KW-0521">NADP</keyword>
<evidence type="ECO:0000256" key="7">
    <source>
        <dbReference type="ARBA" id="ARBA00023002"/>
    </source>
</evidence>
<feature type="binding site" evidence="10">
    <location>
        <begin position="327"/>
        <end position="328"/>
    </location>
    <ligand>
        <name>FMN</name>
        <dbReference type="ChEBI" id="CHEBI:58210"/>
    </ligand>
</feature>
<dbReference type="EMBL" id="RBNI01006456">
    <property type="protein sequence ID" value="RUP46014.1"/>
    <property type="molecule type" value="Genomic_DNA"/>
</dbReference>
<dbReference type="OrthoDB" id="10262250at2759"/>
<comment type="function">
    <text evidence="8">Catalyzes the synthesis of dihydrouridine, a modified base found in the D-loop of most tRNAs.</text>
</comment>
<evidence type="ECO:0000256" key="10">
    <source>
        <dbReference type="PIRSR" id="PIRSR006621-2"/>
    </source>
</evidence>
<gene>
    <name evidence="12" type="ORF">BC936DRAFT_147455</name>
</gene>
<feature type="binding site" evidence="10">
    <location>
        <position position="106"/>
    </location>
    <ligand>
        <name>FMN</name>
        <dbReference type="ChEBI" id="CHEBI:58210"/>
    </ligand>
</feature>
<sequence>MPTTIRLRHSISLHRNALITLPNVRSVTSGIPLPRKSRLARTTSVAPMIDVTNPHFLHLLRLISSSHTLYSEMVHANAIIKNAPSPSSPASLYRFIGDPHPDTVVQLGGSDPEQMARAAKIVEQVGFGEVNVNVGCPSDRVQVRGSAHLLPYQYILASMERTAAFRAQHGCFGVVLMKTPDRVASILDAMHAHGVHIPVTVKCRIGVDDLDSYEYLCHFVRHLIPVLPIKFRIRKPSSTKHFSSIPTQLSTLLRSSLPPTHVIVHARKAWLHGLSPKQNRTVPPLDYERVWRLAKEFHGLVVTANGGFDTVEKVRSGLERCDGIMIGRKGRLLRWWSFEEKGMGMGR</sequence>
<keyword evidence="10" id="KW-0547">Nucleotide-binding</keyword>
<evidence type="ECO:0000256" key="5">
    <source>
        <dbReference type="ARBA" id="ARBA00022857"/>
    </source>
</evidence>
<dbReference type="AlphaFoldDB" id="A0A433D5B6"/>
<dbReference type="Proteomes" id="UP000268093">
    <property type="component" value="Unassembled WGS sequence"/>
</dbReference>
<evidence type="ECO:0000256" key="3">
    <source>
        <dbReference type="ARBA" id="ARBA00022643"/>
    </source>
</evidence>
<feature type="domain" description="DUS-like FMN-binding" evidence="11">
    <location>
        <begin position="261"/>
        <end position="329"/>
    </location>
</feature>
<keyword evidence="2 8" id="KW-0285">Flavoprotein</keyword>
<keyword evidence="1" id="KW-0820">tRNA-binding</keyword>
<evidence type="ECO:0000313" key="12">
    <source>
        <dbReference type="EMBL" id="RUP46014.1"/>
    </source>
</evidence>
<dbReference type="GO" id="GO:0017150">
    <property type="term" value="F:tRNA dihydrouridine synthase activity"/>
    <property type="evidence" value="ECO:0007669"/>
    <property type="project" value="InterPro"/>
</dbReference>
<evidence type="ECO:0000259" key="11">
    <source>
        <dbReference type="Pfam" id="PF01207"/>
    </source>
</evidence>
<proteinExistence type="inferred from homology"/>
<dbReference type="Pfam" id="PF01207">
    <property type="entry name" value="Dus"/>
    <property type="match status" value="3"/>
</dbReference>
<name>A0A433D5B6_9FUNG</name>
<reference evidence="12 13" key="1">
    <citation type="journal article" date="2018" name="New Phytol.">
        <title>Phylogenomics of Endogonaceae and evolution of mycorrhizas within Mucoromycota.</title>
        <authorList>
            <person name="Chang Y."/>
            <person name="Desiro A."/>
            <person name="Na H."/>
            <person name="Sandor L."/>
            <person name="Lipzen A."/>
            <person name="Clum A."/>
            <person name="Barry K."/>
            <person name="Grigoriev I.V."/>
            <person name="Martin F.M."/>
            <person name="Stajich J.E."/>
            <person name="Smith M.E."/>
            <person name="Bonito G."/>
            <person name="Spatafora J.W."/>
        </authorList>
    </citation>
    <scope>NUCLEOTIDE SEQUENCE [LARGE SCALE GENOMIC DNA]</scope>
    <source>
        <strain evidence="12 13">GMNB39</strain>
    </source>
</reference>
<evidence type="ECO:0000313" key="13">
    <source>
        <dbReference type="Proteomes" id="UP000268093"/>
    </source>
</evidence>
<organism evidence="12 13">
    <name type="scientific">Jimgerdemannia flammicorona</name>
    <dbReference type="NCBI Taxonomy" id="994334"/>
    <lineage>
        <taxon>Eukaryota</taxon>
        <taxon>Fungi</taxon>
        <taxon>Fungi incertae sedis</taxon>
        <taxon>Mucoromycota</taxon>
        <taxon>Mucoromycotina</taxon>
        <taxon>Endogonomycetes</taxon>
        <taxon>Endogonales</taxon>
        <taxon>Endogonaceae</taxon>
        <taxon>Jimgerdemannia</taxon>
    </lineage>
</organism>
<dbReference type="PANTHER" id="PTHR42907">
    <property type="entry name" value="FMN-LINKED OXIDOREDUCTASES SUPERFAMILY PROTEIN"/>
    <property type="match status" value="1"/>
</dbReference>
<evidence type="ECO:0000256" key="4">
    <source>
        <dbReference type="ARBA" id="ARBA00022694"/>
    </source>
</evidence>
<feature type="domain" description="DUS-like FMN-binding" evidence="11">
    <location>
        <begin position="166"/>
        <end position="222"/>
    </location>
</feature>
<keyword evidence="4 8" id="KW-0819">tRNA processing</keyword>
<dbReference type="GO" id="GO:0000049">
    <property type="term" value="F:tRNA binding"/>
    <property type="evidence" value="ECO:0007669"/>
    <property type="project" value="UniProtKB-KW"/>
</dbReference>
<keyword evidence="13" id="KW-1185">Reference proteome</keyword>
<comment type="cofactor">
    <cofactor evidence="8 10">
        <name>FMN</name>
        <dbReference type="ChEBI" id="CHEBI:58210"/>
    </cofactor>
</comment>
<dbReference type="SUPFAM" id="SSF51395">
    <property type="entry name" value="FMN-linked oxidoreductases"/>
    <property type="match status" value="1"/>
</dbReference>
<evidence type="ECO:0000256" key="9">
    <source>
        <dbReference type="PIRSR" id="PIRSR006621-1"/>
    </source>
</evidence>
<keyword evidence="3 8" id="KW-0288">FMN</keyword>
<dbReference type="InterPro" id="IPR001269">
    <property type="entry name" value="DUS_fam"/>
</dbReference>
<comment type="caution">
    <text evidence="12">The sequence shown here is derived from an EMBL/GenBank/DDBJ whole genome shotgun (WGS) entry which is preliminary data.</text>
</comment>
<dbReference type="InterPro" id="IPR004653">
    <property type="entry name" value="DusA"/>
</dbReference>
<comment type="similarity">
    <text evidence="8">Belongs to the dus family.</text>
</comment>
<evidence type="ECO:0000256" key="2">
    <source>
        <dbReference type="ARBA" id="ARBA00022630"/>
    </source>
</evidence>
<feature type="domain" description="DUS-like FMN-binding" evidence="11">
    <location>
        <begin position="45"/>
        <end position="146"/>
    </location>
</feature>
<dbReference type="GO" id="GO:0050660">
    <property type="term" value="F:flavin adenine dinucleotide binding"/>
    <property type="evidence" value="ECO:0007669"/>
    <property type="project" value="InterPro"/>
</dbReference>
<evidence type="ECO:0000256" key="8">
    <source>
        <dbReference type="PIRNR" id="PIRNR006621"/>
    </source>
</evidence>
<keyword evidence="6" id="KW-0694">RNA-binding</keyword>
<evidence type="ECO:0000256" key="1">
    <source>
        <dbReference type="ARBA" id="ARBA00022555"/>
    </source>
</evidence>
<feature type="active site" description="Proton donor" evidence="9">
    <location>
        <position position="136"/>
    </location>
</feature>
<keyword evidence="7 8" id="KW-0560">Oxidoreductase</keyword>
<dbReference type="CDD" id="cd02801">
    <property type="entry name" value="DUS_like_FMN"/>
    <property type="match status" value="1"/>
</dbReference>
<dbReference type="InterPro" id="IPR035587">
    <property type="entry name" value="DUS-like_FMN-bd"/>
</dbReference>
<evidence type="ECO:0000256" key="6">
    <source>
        <dbReference type="ARBA" id="ARBA00022884"/>
    </source>
</evidence>
<dbReference type="EC" id="1.3.1.-" evidence="8"/>
<dbReference type="InterPro" id="IPR013785">
    <property type="entry name" value="Aldolase_TIM"/>
</dbReference>
<protein>
    <recommendedName>
        <fullName evidence="8">tRNA-dihydrouridine synthase</fullName>
        <ecNumber evidence="8">1.3.1.-</ecNumber>
    </recommendedName>
</protein>
<dbReference type="Gene3D" id="3.20.20.70">
    <property type="entry name" value="Aldolase class I"/>
    <property type="match status" value="1"/>
</dbReference>
<feature type="binding site" evidence="10">
    <location>
        <begin position="305"/>
        <end position="307"/>
    </location>
    <ligand>
        <name>FMN</name>
        <dbReference type="ChEBI" id="CHEBI:58210"/>
    </ligand>
</feature>
<feature type="binding site" evidence="10">
    <location>
        <position position="202"/>
    </location>
    <ligand>
        <name>FMN</name>
        <dbReference type="ChEBI" id="CHEBI:58210"/>
    </ligand>
</feature>
<dbReference type="PANTHER" id="PTHR42907:SF1">
    <property type="entry name" value="FMN-LINKED OXIDOREDUCTASES SUPERFAMILY PROTEIN"/>
    <property type="match status" value="1"/>
</dbReference>
<feature type="binding site" evidence="10">
    <location>
        <position position="265"/>
    </location>
    <ligand>
        <name>FMN</name>
        <dbReference type="ChEBI" id="CHEBI:58210"/>
    </ligand>
</feature>
<accession>A0A433D5B6</accession>
<dbReference type="PIRSF" id="PIRSF006621">
    <property type="entry name" value="Dus"/>
    <property type="match status" value="1"/>
</dbReference>